<name>A0A6P8NAM3_GEOSA</name>
<dbReference type="Pfam" id="PF00619">
    <property type="entry name" value="CARD"/>
    <property type="match status" value="1"/>
</dbReference>
<dbReference type="FunCoup" id="A0A6P8NAM3">
    <property type="interactions" value="1285"/>
</dbReference>
<reference evidence="19" key="1">
    <citation type="submission" date="2025-08" db="UniProtKB">
        <authorList>
            <consortium name="RefSeq"/>
        </authorList>
    </citation>
    <scope>IDENTIFICATION</scope>
</reference>
<dbReference type="GO" id="GO:2001238">
    <property type="term" value="P:positive regulation of extrinsic apoptotic signaling pathway"/>
    <property type="evidence" value="ECO:0007669"/>
    <property type="project" value="TreeGrafter"/>
</dbReference>
<evidence type="ECO:0000259" key="17">
    <source>
        <dbReference type="PROSITE" id="PS50209"/>
    </source>
</evidence>
<evidence type="ECO:0000256" key="10">
    <source>
        <dbReference type="ARBA" id="ARBA00022990"/>
    </source>
</evidence>
<keyword evidence="12" id="KW-0472">Membrane</keyword>
<keyword evidence="5" id="KW-0597">Phosphoprotein</keyword>
<evidence type="ECO:0000256" key="16">
    <source>
        <dbReference type="SAM" id="MobiDB-lite"/>
    </source>
</evidence>
<keyword evidence="6" id="KW-0399">Innate immunity</keyword>
<keyword evidence="7" id="KW-0053">Apoptosis</keyword>
<dbReference type="KEGG" id="gsh:117346779"/>
<evidence type="ECO:0000256" key="14">
    <source>
        <dbReference type="ARBA" id="ARBA00068591"/>
    </source>
</evidence>
<evidence type="ECO:0000313" key="19">
    <source>
        <dbReference type="RefSeq" id="XP_033772762.1"/>
    </source>
</evidence>
<feature type="domain" description="CARD" evidence="17">
    <location>
        <begin position="83"/>
        <end position="148"/>
    </location>
</feature>
<dbReference type="GO" id="GO:0019209">
    <property type="term" value="F:kinase activator activity"/>
    <property type="evidence" value="ECO:0007669"/>
    <property type="project" value="TreeGrafter"/>
</dbReference>
<dbReference type="GO" id="GO:0045087">
    <property type="term" value="P:innate immune response"/>
    <property type="evidence" value="ECO:0007669"/>
    <property type="project" value="UniProtKB-KW"/>
</dbReference>
<dbReference type="PANTHER" id="PTHR34920">
    <property type="entry name" value="B-CELL LYMPHOMA/LEUKEMIA 10"/>
    <property type="match status" value="1"/>
</dbReference>
<dbReference type="GO" id="GO:0002250">
    <property type="term" value="P:adaptive immune response"/>
    <property type="evidence" value="ECO:0007669"/>
    <property type="project" value="UniProtKB-KW"/>
</dbReference>
<feature type="region of interest" description="Disordered" evidence="16">
    <location>
        <begin position="260"/>
        <end position="305"/>
    </location>
</feature>
<dbReference type="GO" id="GO:0045121">
    <property type="term" value="C:membrane raft"/>
    <property type="evidence" value="ECO:0007669"/>
    <property type="project" value="UniProtKB-SubCell"/>
</dbReference>
<evidence type="ECO:0000256" key="4">
    <source>
        <dbReference type="ARBA" id="ARBA00022499"/>
    </source>
</evidence>
<evidence type="ECO:0000256" key="13">
    <source>
        <dbReference type="ARBA" id="ARBA00064168"/>
    </source>
</evidence>
<evidence type="ECO:0000256" key="8">
    <source>
        <dbReference type="ARBA" id="ARBA00022843"/>
    </source>
</evidence>
<dbReference type="OrthoDB" id="5984934at2759"/>
<evidence type="ECO:0000256" key="15">
    <source>
        <dbReference type="ARBA" id="ARBA00077472"/>
    </source>
</evidence>
<feature type="compositionally biased region" description="Low complexity" evidence="16">
    <location>
        <begin position="295"/>
        <end position="305"/>
    </location>
</feature>
<accession>A0A6P8NAM3</accession>
<keyword evidence="11" id="KW-1064">Adaptive immunity</keyword>
<dbReference type="GeneID" id="117346779"/>
<keyword evidence="4" id="KW-1017">Isopeptide bond</keyword>
<keyword evidence="18" id="KW-1185">Reference proteome</keyword>
<dbReference type="GO" id="GO:0006915">
    <property type="term" value="P:apoptotic process"/>
    <property type="evidence" value="ECO:0007669"/>
    <property type="project" value="UniProtKB-KW"/>
</dbReference>
<dbReference type="GO" id="GO:0043422">
    <property type="term" value="F:protein kinase B binding"/>
    <property type="evidence" value="ECO:0007669"/>
    <property type="project" value="TreeGrafter"/>
</dbReference>
<protein>
    <recommendedName>
        <fullName evidence="14">B-cell lymphoma/leukemia 10</fullName>
    </recommendedName>
    <alternativeName>
        <fullName evidence="15">B-cell CLL/lymphoma 10</fullName>
    </alternativeName>
</protein>
<evidence type="ECO:0000256" key="7">
    <source>
        <dbReference type="ARBA" id="ARBA00022703"/>
    </source>
</evidence>
<comment type="subunit">
    <text evidence="13">Homomultimer; homooligomerized following recruitment by CARD domain-containing proteins that form a nucleating helical template that recruits BCL10 via CARD-CARD interaction. Self-associates by CARD-CARD interaction and interacts with other CARD-proteins such as CARD9, CARD10, CARD11 and CARD14. Forms a complex with CARD14 and MALT1; resulting in the formation of a CBM (CARD14-BCL10-MALT1) complex. Forms a complex with CARD11 and MALT1; resulting in the formation of a CBM (CARD11-BCL10-MALT1) complex. Forms a complex with CARD9 and MALT1; resulting in the formation of a CBM (CARD9-BCL10-MALT1) complex. Found in a membrane raft complex, at least composed of BCL10, CARD11, DPP4 and IKBKB. Binds caspase-9 with its C-terminal domain. Interacts with TRAF2 and BIRC2/c-IAP2. Interacts with PELI2 and SOCS3; these interactions may be mutually exclusive.</text>
</comment>
<evidence type="ECO:0000256" key="11">
    <source>
        <dbReference type="ARBA" id="ARBA00023130"/>
    </source>
</evidence>
<dbReference type="InterPro" id="IPR001315">
    <property type="entry name" value="CARD"/>
</dbReference>
<dbReference type="CTD" id="8915"/>
<dbReference type="FunFam" id="1.10.533.10:FF:000022">
    <property type="entry name" value="B-cell lymphoma/leukemia 10"/>
    <property type="match status" value="1"/>
</dbReference>
<gene>
    <name evidence="19" type="primary">BCL10</name>
</gene>
<evidence type="ECO:0000256" key="12">
    <source>
        <dbReference type="ARBA" id="ARBA00023136"/>
    </source>
</evidence>
<evidence type="ECO:0000256" key="1">
    <source>
        <dbReference type="ARBA" id="ARBA00004285"/>
    </source>
</evidence>
<sequence>MRKRRSEPIRSSLTATNHGLLENLSSRKRLLLCGDASGFGIAFGAEGFGSCGVSASVLLRFLVAFRSELSDMMSALQLSEDEMAEVKREAVEKLRPYLSERIIAERHFDYLRSKKILTREDAEEISCQTTSKKKAGALFDYIVQNPKGLDALVESIRKEKTQNFLIEKITDEVQRIKNERLELFKGLSCTICGPPYEATNDLSKMHSKECNLYASTVLCHPEGESSLLSSASTVCFHSMNLQIMEKGSLISTTLENPLFSSSLPRPGDPGAPPLPAELQTELQEDCTSANESQFLPLRSRSLSPL</sequence>
<keyword evidence="8" id="KW-0832">Ubl conjugation</keyword>
<keyword evidence="9" id="KW-0391">Immunity</keyword>
<evidence type="ECO:0000313" key="18">
    <source>
        <dbReference type="Proteomes" id="UP000515159"/>
    </source>
</evidence>
<evidence type="ECO:0000256" key="5">
    <source>
        <dbReference type="ARBA" id="ARBA00022553"/>
    </source>
</evidence>
<dbReference type="Gene3D" id="1.10.533.10">
    <property type="entry name" value="Death Domain, Fas"/>
    <property type="match status" value="1"/>
</dbReference>
<dbReference type="InterPro" id="IPR033238">
    <property type="entry name" value="BCL10/E10"/>
</dbReference>
<dbReference type="SUPFAM" id="SSF47986">
    <property type="entry name" value="DEATH domain"/>
    <property type="match status" value="1"/>
</dbReference>
<proteinExistence type="predicted"/>
<keyword evidence="10" id="KW-0007">Acetylation</keyword>
<dbReference type="Proteomes" id="UP000515159">
    <property type="component" value="Chromosome 12"/>
</dbReference>
<dbReference type="GO" id="GO:0051059">
    <property type="term" value="F:NF-kappaB binding"/>
    <property type="evidence" value="ECO:0007669"/>
    <property type="project" value="TreeGrafter"/>
</dbReference>
<dbReference type="PANTHER" id="PTHR34920:SF1">
    <property type="entry name" value="B-CELL LYMPHOMA_LEUKEMIA 10"/>
    <property type="match status" value="1"/>
</dbReference>
<dbReference type="InterPro" id="IPR011029">
    <property type="entry name" value="DEATH-like_dom_sf"/>
</dbReference>
<dbReference type="InParanoid" id="A0A6P8NAM3"/>
<feature type="compositionally biased region" description="Pro residues" evidence="16">
    <location>
        <begin position="266"/>
        <end position="275"/>
    </location>
</feature>
<dbReference type="AlphaFoldDB" id="A0A6P8NAM3"/>
<keyword evidence="3" id="KW-0963">Cytoplasm</keyword>
<evidence type="ECO:0000256" key="2">
    <source>
        <dbReference type="ARBA" id="ARBA00004496"/>
    </source>
</evidence>
<evidence type="ECO:0000256" key="3">
    <source>
        <dbReference type="ARBA" id="ARBA00022490"/>
    </source>
</evidence>
<evidence type="ECO:0000256" key="9">
    <source>
        <dbReference type="ARBA" id="ARBA00022859"/>
    </source>
</evidence>
<dbReference type="GO" id="GO:0032449">
    <property type="term" value="C:CBM complex"/>
    <property type="evidence" value="ECO:0007669"/>
    <property type="project" value="TreeGrafter"/>
</dbReference>
<evidence type="ECO:0000256" key="6">
    <source>
        <dbReference type="ARBA" id="ARBA00022588"/>
    </source>
</evidence>
<dbReference type="RefSeq" id="XP_033772762.1">
    <property type="nucleotide sequence ID" value="XM_033916871.1"/>
</dbReference>
<comment type="subcellular location">
    <subcellularLocation>
        <location evidence="2">Cytoplasm</location>
    </subcellularLocation>
    <subcellularLocation>
        <location evidence="1">Membrane raft</location>
    </subcellularLocation>
</comment>
<dbReference type="PROSITE" id="PS50209">
    <property type="entry name" value="CARD"/>
    <property type="match status" value="1"/>
</dbReference>
<dbReference type="GO" id="GO:0003713">
    <property type="term" value="F:transcription coactivator activity"/>
    <property type="evidence" value="ECO:0007669"/>
    <property type="project" value="TreeGrafter"/>
</dbReference>
<dbReference type="GO" id="GO:0005829">
    <property type="term" value="C:cytosol"/>
    <property type="evidence" value="ECO:0007669"/>
    <property type="project" value="TreeGrafter"/>
</dbReference>
<organism evidence="18 19">
    <name type="scientific">Geotrypetes seraphini</name>
    <name type="common">Gaboon caecilian</name>
    <name type="synonym">Caecilia seraphini</name>
    <dbReference type="NCBI Taxonomy" id="260995"/>
    <lineage>
        <taxon>Eukaryota</taxon>
        <taxon>Metazoa</taxon>
        <taxon>Chordata</taxon>
        <taxon>Craniata</taxon>
        <taxon>Vertebrata</taxon>
        <taxon>Euteleostomi</taxon>
        <taxon>Amphibia</taxon>
        <taxon>Gymnophiona</taxon>
        <taxon>Geotrypetes</taxon>
    </lineage>
</organism>